<comment type="subcellular location">
    <subcellularLocation>
        <location evidence="2">Cytoplasm</location>
    </subcellularLocation>
</comment>
<feature type="domain" description="Alpha-D-phosphohexomutase alpha/beta/alpha" evidence="13">
    <location>
        <begin position="216"/>
        <end position="319"/>
    </location>
</feature>
<comment type="similarity">
    <text evidence="3 11">Belongs to the phosphohexose mutase family.</text>
</comment>
<evidence type="ECO:0000313" key="16">
    <source>
        <dbReference type="Proteomes" id="UP001347796"/>
    </source>
</evidence>
<evidence type="ECO:0000313" key="15">
    <source>
        <dbReference type="EMBL" id="KAK6181557.1"/>
    </source>
</evidence>
<evidence type="ECO:0000256" key="11">
    <source>
        <dbReference type="RuleBase" id="RU004326"/>
    </source>
</evidence>
<keyword evidence="6" id="KW-0597">Phosphoprotein</keyword>
<dbReference type="FunFam" id="3.40.120.10:FF:000017">
    <property type="entry name" value="glucose 1,6-bisphosphate synthase"/>
    <property type="match status" value="1"/>
</dbReference>
<dbReference type="GO" id="GO:0006166">
    <property type="term" value="P:purine ribonucleoside salvage"/>
    <property type="evidence" value="ECO:0007669"/>
    <property type="project" value="TreeGrafter"/>
</dbReference>
<evidence type="ECO:0000256" key="1">
    <source>
        <dbReference type="ARBA" id="ARBA00001946"/>
    </source>
</evidence>
<evidence type="ECO:0000256" key="7">
    <source>
        <dbReference type="ARBA" id="ARBA00022723"/>
    </source>
</evidence>
<dbReference type="PANTHER" id="PTHR45745">
    <property type="entry name" value="PHOSPHOMANNOMUTASE 45A"/>
    <property type="match status" value="1"/>
</dbReference>
<keyword evidence="7 11" id="KW-0479">Metal-binding</keyword>
<dbReference type="Pfam" id="PF02878">
    <property type="entry name" value="PGM_PMM_I"/>
    <property type="match status" value="1"/>
</dbReference>
<comment type="cofactor">
    <cofactor evidence="1">
        <name>Mg(2+)</name>
        <dbReference type="ChEBI" id="CHEBI:18420"/>
    </cofactor>
</comment>
<evidence type="ECO:0000256" key="6">
    <source>
        <dbReference type="ARBA" id="ARBA00022553"/>
    </source>
</evidence>
<protein>
    <recommendedName>
        <fullName evidence="17">Phosphoglucomutase</fullName>
    </recommendedName>
</protein>
<comment type="caution">
    <text evidence="15">The sequence shown here is derived from an EMBL/GenBank/DDBJ whole genome shotgun (WGS) entry which is preliminary data.</text>
</comment>
<dbReference type="PANTHER" id="PTHR45745:SF1">
    <property type="entry name" value="PHOSPHOGLUCOMUTASE 2B-RELATED"/>
    <property type="match status" value="1"/>
</dbReference>
<evidence type="ECO:0000256" key="4">
    <source>
        <dbReference type="ARBA" id="ARBA00022490"/>
    </source>
</evidence>
<dbReference type="Pfam" id="PF02879">
    <property type="entry name" value="PGM_PMM_II"/>
    <property type="match status" value="1"/>
</dbReference>
<feature type="domain" description="Alpha-D-phosphohexomutase alpha/beta/alpha" evidence="12">
    <location>
        <begin position="50"/>
        <end position="188"/>
    </location>
</feature>
<proteinExistence type="inferred from homology"/>
<dbReference type="InterPro" id="IPR016055">
    <property type="entry name" value="A-D-PHexomutase_a/b/a-I/II/III"/>
</dbReference>
<keyword evidence="4" id="KW-0963">Cytoplasm</keyword>
<dbReference type="PROSITE" id="PS00710">
    <property type="entry name" value="PGM_PMM"/>
    <property type="match status" value="1"/>
</dbReference>
<evidence type="ECO:0000256" key="9">
    <source>
        <dbReference type="ARBA" id="ARBA00023235"/>
    </source>
</evidence>
<dbReference type="Proteomes" id="UP001347796">
    <property type="component" value="Unassembled WGS sequence"/>
</dbReference>
<organism evidence="15 16">
    <name type="scientific">Patella caerulea</name>
    <name type="common">Rayed Mediterranean limpet</name>
    <dbReference type="NCBI Taxonomy" id="87958"/>
    <lineage>
        <taxon>Eukaryota</taxon>
        <taxon>Metazoa</taxon>
        <taxon>Spiralia</taxon>
        <taxon>Lophotrochozoa</taxon>
        <taxon>Mollusca</taxon>
        <taxon>Gastropoda</taxon>
        <taxon>Patellogastropoda</taxon>
        <taxon>Patelloidea</taxon>
        <taxon>Patellidae</taxon>
        <taxon>Patella</taxon>
    </lineage>
</organism>
<dbReference type="InterPro" id="IPR005845">
    <property type="entry name" value="A-D-PHexomutase_a/b/a-II"/>
</dbReference>
<evidence type="ECO:0000259" key="12">
    <source>
        <dbReference type="Pfam" id="PF02878"/>
    </source>
</evidence>
<keyword evidence="5" id="KW-0313">Glucose metabolism</keyword>
<evidence type="ECO:0000256" key="8">
    <source>
        <dbReference type="ARBA" id="ARBA00022842"/>
    </source>
</evidence>
<dbReference type="GO" id="GO:0008973">
    <property type="term" value="F:phosphopentomutase activity"/>
    <property type="evidence" value="ECO:0007669"/>
    <property type="project" value="TreeGrafter"/>
</dbReference>
<dbReference type="FunFam" id="3.40.120.10:FF:000035">
    <property type="entry name" value="Pgm3p"/>
    <property type="match status" value="1"/>
</dbReference>
<dbReference type="EMBL" id="JAZGQO010000007">
    <property type="protein sequence ID" value="KAK6181557.1"/>
    <property type="molecule type" value="Genomic_DNA"/>
</dbReference>
<keyword evidence="9" id="KW-0413">Isomerase</keyword>
<evidence type="ECO:0000256" key="2">
    <source>
        <dbReference type="ARBA" id="ARBA00004496"/>
    </source>
</evidence>
<keyword evidence="8 11" id="KW-0460">Magnesium</keyword>
<dbReference type="Pfam" id="PF02880">
    <property type="entry name" value="PGM_PMM_III"/>
    <property type="match status" value="1"/>
</dbReference>
<evidence type="ECO:0000256" key="3">
    <source>
        <dbReference type="ARBA" id="ARBA00010231"/>
    </source>
</evidence>
<name>A0AAN8PQ71_PATCE</name>
<dbReference type="InterPro" id="IPR016066">
    <property type="entry name" value="A-D-PHexomutase_CS"/>
</dbReference>
<dbReference type="GO" id="GO:0005634">
    <property type="term" value="C:nucleus"/>
    <property type="evidence" value="ECO:0007669"/>
    <property type="project" value="TreeGrafter"/>
</dbReference>
<gene>
    <name evidence="15" type="ORF">SNE40_009387</name>
</gene>
<dbReference type="SUPFAM" id="SSF53738">
    <property type="entry name" value="Phosphoglucomutase, first 3 domains"/>
    <property type="match status" value="3"/>
</dbReference>
<evidence type="ECO:0000256" key="5">
    <source>
        <dbReference type="ARBA" id="ARBA00022526"/>
    </source>
</evidence>
<dbReference type="GO" id="GO:0006006">
    <property type="term" value="P:glucose metabolic process"/>
    <property type="evidence" value="ECO:0007669"/>
    <property type="project" value="UniProtKB-KW"/>
</dbReference>
<dbReference type="InterPro" id="IPR005844">
    <property type="entry name" value="A-D-PHexomutase_a/b/a-I"/>
</dbReference>
<keyword evidence="10" id="KW-0119">Carbohydrate metabolism</keyword>
<keyword evidence="16" id="KW-1185">Reference proteome</keyword>
<dbReference type="InterPro" id="IPR036900">
    <property type="entry name" value="A-D-PHexomutase_C_sf"/>
</dbReference>
<feature type="domain" description="Alpha-D-phosphohexomutase alpha/beta/alpha" evidence="14">
    <location>
        <begin position="331"/>
        <end position="458"/>
    </location>
</feature>
<accession>A0AAN8PQ71</accession>
<evidence type="ECO:0000259" key="14">
    <source>
        <dbReference type="Pfam" id="PF02880"/>
    </source>
</evidence>
<evidence type="ECO:0008006" key="17">
    <source>
        <dbReference type="Google" id="ProtNLM"/>
    </source>
</evidence>
<sequence length="599" mass="67146">MVFSSGDPALDAKIQEWLEWDRNDRTRNEIQELVDSKNVTELRTRLMNRIEFGTAGMRSRMAAGNSMMNDLTIIQATQGLTRYLLDTCQNTKSMGVVIGYDARHNSKRWSELTSTVLVSQGIPVYVFSQVCPTPYVPFGVTHYGAACGIMVTASHNPKEDNGYKVYWANGAQIIPPVDKGISKGIRENLKPWDNSWNTDLLSSNLCKDPYAEIYQKYNDRIRGLTISKDINKDAPLFTYTAMHGVGYHYIKEAFRVSGFKELIAVKEQVEPDPEFPTVKYPNPEEGKGALLLSMQTADQNNSKVILANDPDADRLAIAEKLPNGEWKIFTGNEIGALLGCWCWETFKQKHPEVPASDVYMLASTVSSKILQSIGSVEGFNFVETLTGFKWMGNKSVDLMKEGKTVLFAFEEAIGFMVGTNVLDKDGISAAVTAAELVFQLHRSGSSLNQQLERIYEKYGHHLSNNSYFICHDKKVIESMFDHLRNFNGQGKYPTSCGPYKIRHVRDLTGAGFDSSKPGNIPDLPTSSSQMITFTFENGCVSTLRTSGTEPKIKYYTEHCPDQSTGMDKNEALRELNDIVNNIITHFFQPEKRGLQPRAD</sequence>
<evidence type="ECO:0000256" key="10">
    <source>
        <dbReference type="ARBA" id="ARBA00023277"/>
    </source>
</evidence>
<evidence type="ECO:0000259" key="13">
    <source>
        <dbReference type="Pfam" id="PF02879"/>
    </source>
</evidence>
<dbReference type="GO" id="GO:0005737">
    <property type="term" value="C:cytoplasm"/>
    <property type="evidence" value="ECO:0007669"/>
    <property type="project" value="UniProtKB-SubCell"/>
</dbReference>
<reference evidence="15 16" key="1">
    <citation type="submission" date="2024-01" db="EMBL/GenBank/DDBJ databases">
        <title>The genome of the rayed Mediterranean limpet Patella caerulea (Linnaeus, 1758).</title>
        <authorList>
            <person name="Anh-Thu Weber A."/>
            <person name="Halstead-Nussloch G."/>
        </authorList>
    </citation>
    <scope>NUCLEOTIDE SEQUENCE [LARGE SCALE GENOMIC DNA]</scope>
    <source>
        <strain evidence="15">AATW-2023a</strain>
        <tissue evidence="15">Whole specimen</tissue>
    </source>
</reference>
<dbReference type="AlphaFoldDB" id="A0AAN8PQ71"/>
<dbReference type="SUPFAM" id="SSF55957">
    <property type="entry name" value="Phosphoglucomutase, C-terminal domain"/>
    <property type="match status" value="1"/>
</dbReference>
<dbReference type="InterPro" id="IPR005846">
    <property type="entry name" value="A-D-PHexomutase_a/b/a-III"/>
</dbReference>
<dbReference type="CDD" id="cd05799">
    <property type="entry name" value="PGM2"/>
    <property type="match status" value="1"/>
</dbReference>
<dbReference type="GO" id="GO:0000287">
    <property type="term" value="F:magnesium ion binding"/>
    <property type="evidence" value="ECO:0007669"/>
    <property type="project" value="InterPro"/>
</dbReference>
<dbReference type="Gene3D" id="3.40.120.10">
    <property type="entry name" value="Alpha-D-Glucose-1,6-Bisphosphate, subunit A, domain 3"/>
    <property type="match status" value="3"/>
</dbReference>